<feature type="compositionally biased region" description="Basic and acidic residues" evidence="1">
    <location>
        <begin position="12"/>
        <end position="25"/>
    </location>
</feature>
<accession>A0A936F584</accession>
<protein>
    <submittedName>
        <fullName evidence="2">Uncharacterized protein</fullName>
    </submittedName>
</protein>
<comment type="caution">
    <text evidence="2">The sequence shown here is derived from an EMBL/GenBank/DDBJ whole genome shotgun (WGS) entry which is preliminary data.</text>
</comment>
<proteinExistence type="predicted"/>
<dbReference type="Proteomes" id="UP000709959">
    <property type="component" value="Unassembled WGS sequence"/>
</dbReference>
<evidence type="ECO:0000313" key="3">
    <source>
        <dbReference type="Proteomes" id="UP000709959"/>
    </source>
</evidence>
<evidence type="ECO:0000313" key="2">
    <source>
        <dbReference type="EMBL" id="MBK8574035.1"/>
    </source>
</evidence>
<name>A0A936F584_9BACT</name>
<sequence>MTGCNRAPQTAAREHKGGGDDHKESPKIMSLSVFIGVHRWLKNVFHHRYTPMNTDKSLMGDPGNRLLWPFTSIAEVTP</sequence>
<gene>
    <name evidence="2" type="ORF">IPN91_15760</name>
</gene>
<dbReference type="AlphaFoldDB" id="A0A936F584"/>
<dbReference type="EMBL" id="JADKCH010000033">
    <property type="protein sequence ID" value="MBK8574035.1"/>
    <property type="molecule type" value="Genomic_DNA"/>
</dbReference>
<organism evidence="2 3">
    <name type="scientific">Candidatus Geothrix odensensis</name>
    <dbReference type="NCBI Taxonomy" id="2954440"/>
    <lineage>
        <taxon>Bacteria</taxon>
        <taxon>Pseudomonadati</taxon>
        <taxon>Acidobacteriota</taxon>
        <taxon>Holophagae</taxon>
        <taxon>Holophagales</taxon>
        <taxon>Holophagaceae</taxon>
        <taxon>Geothrix</taxon>
    </lineage>
</organism>
<reference evidence="2 3" key="1">
    <citation type="submission" date="2020-10" db="EMBL/GenBank/DDBJ databases">
        <title>Connecting structure to function with the recovery of over 1000 high-quality activated sludge metagenome-assembled genomes encoding full-length rRNA genes using long-read sequencing.</title>
        <authorList>
            <person name="Singleton C.M."/>
            <person name="Petriglieri F."/>
            <person name="Kristensen J.M."/>
            <person name="Kirkegaard R.H."/>
            <person name="Michaelsen T.Y."/>
            <person name="Andersen M.H."/>
            <person name="Karst S.M."/>
            <person name="Dueholm M.S."/>
            <person name="Nielsen P.H."/>
            <person name="Albertsen M."/>
        </authorList>
    </citation>
    <scope>NUCLEOTIDE SEQUENCE [LARGE SCALE GENOMIC DNA]</scope>
    <source>
        <strain evidence="2">OdNE_18-Q3-R46-58_MAXAC.008</strain>
    </source>
</reference>
<evidence type="ECO:0000256" key="1">
    <source>
        <dbReference type="SAM" id="MobiDB-lite"/>
    </source>
</evidence>
<feature type="region of interest" description="Disordered" evidence="1">
    <location>
        <begin position="1"/>
        <end position="25"/>
    </location>
</feature>